<evidence type="ECO:0000256" key="2">
    <source>
        <dbReference type="ARBA" id="ARBA00004642"/>
    </source>
</evidence>
<proteinExistence type="inferred from homology"/>
<reference evidence="8 9" key="1">
    <citation type="submission" date="2018-04" db="EMBL/GenBank/DDBJ databases">
        <authorList>
            <person name="Zhang X."/>
            <person name="Yuan J."/>
            <person name="Li F."/>
            <person name="Xiang J."/>
        </authorList>
    </citation>
    <scope>NUCLEOTIDE SEQUENCE [LARGE SCALE GENOMIC DNA]</scope>
    <source>
        <tissue evidence="8">Muscle</tissue>
    </source>
</reference>
<feature type="compositionally biased region" description="Acidic residues" evidence="7">
    <location>
        <begin position="366"/>
        <end position="501"/>
    </location>
</feature>
<dbReference type="Pfam" id="PF07767">
    <property type="entry name" value="Nop53"/>
    <property type="match status" value="1"/>
</dbReference>
<gene>
    <name evidence="8" type="ORF">C7M84_005507</name>
</gene>
<comment type="caution">
    <text evidence="8">The sequence shown here is derived from an EMBL/GenBank/DDBJ whole genome shotgun (WGS) entry which is preliminary data.</text>
</comment>
<accession>A0A423THK7</accession>
<dbReference type="PANTHER" id="PTHR14211">
    <property type="entry name" value="GLIOMA SUPPRESSOR CANDIDATE REGION GENE 2"/>
    <property type="match status" value="1"/>
</dbReference>
<feature type="compositionally biased region" description="Polar residues" evidence="7">
    <location>
        <begin position="80"/>
        <end position="89"/>
    </location>
</feature>
<keyword evidence="6" id="KW-0539">Nucleus</keyword>
<keyword evidence="5" id="KW-0690">Ribosome biogenesis</keyword>
<dbReference type="EMBL" id="QCYY01001711">
    <property type="protein sequence ID" value="ROT75921.1"/>
    <property type="molecule type" value="Genomic_DNA"/>
</dbReference>
<dbReference type="AlphaFoldDB" id="A0A423THK7"/>
<feature type="region of interest" description="Disordered" evidence="7">
    <location>
        <begin position="80"/>
        <end position="101"/>
    </location>
</feature>
<comment type="subcellular location">
    <subcellularLocation>
        <location evidence="1">Nucleus</location>
        <location evidence="1">Nucleolus</location>
    </subcellularLocation>
    <subcellularLocation>
        <location evidence="2">Nucleus</location>
        <location evidence="2">Nucleoplasm</location>
    </subcellularLocation>
</comment>
<evidence type="ECO:0000256" key="4">
    <source>
        <dbReference type="ARBA" id="ARBA00018339"/>
    </source>
</evidence>
<dbReference type="OrthoDB" id="5072at2759"/>
<evidence type="ECO:0000256" key="5">
    <source>
        <dbReference type="ARBA" id="ARBA00022517"/>
    </source>
</evidence>
<dbReference type="STRING" id="6689.A0A423THK7"/>
<reference evidence="8 9" key="2">
    <citation type="submission" date="2019-01" db="EMBL/GenBank/DDBJ databases">
        <title>The decoding of complex shrimp genome reveals the adaptation for benthos swimmer, frequently molting mechanism and breeding impact on genome.</title>
        <authorList>
            <person name="Sun Y."/>
            <person name="Gao Y."/>
            <person name="Yu Y."/>
        </authorList>
    </citation>
    <scope>NUCLEOTIDE SEQUENCE [LARGE SCALE GENOMIC DNA]</scope>
    <source>
        <tissue evidence="8">Muscle</tissue>
    </source>
</reference>
<evidence type="ECO:0000313" key="9">
    <source>
        <dbReference type="Proteomes" id="UP000283509"/>
    </source>
</evidence>
<dbReference type="Proteomes" id="UP000283509">
    <property type="component" value="Unassembled WGS sequence"/>
</dbReference>
<evidence type="ECO:0000256" key="1">
    <source>
        <dbReference type="ARBA" id="ARBA00004604"/>
    </source>
</evidence>
<dbReference type="GO" id="GO:0000027">
    <property type="term" value="P:ribosomal large subunit assembly"/>
    <property type="evidence" value="ECO:0007669"/>
    <property type="project" value="TreeGrafter"/>
</dbReference>
<feature type="compositionally biased region" description="Basic and acidic residues" evidence="7">
    <location>
        <begin position="320"/>
        <end position="334"/>
    </location>
</feature>
<evidence type="ECO:0000256" key="7">
    <source>
        <dbReference type="SAM" id="MobiDB-lite"/>
    </source>
</evidence>
<dbReference type="GO" id="GO:0006364">
    <property type="term" value="P:rRNA processing"/>
    <property type="evidence" value="ECO:0007669"/>
    <property type="project" value="TreeGrafter"/>
</dbReference>
<name>A0A423THK7_PENVA</name>
<protein>
    <recommendedName>
        <fullName evidence="4">Ribosome biogenesis protein NOP53</fullName>
    </recommendedName>
</protein>
<evidence type="ECO:0000313" key="8">
    <source>
        <dbReference type="EMBL" id="ROT75921.1"/>
    </source>
</evidence>
<organism evidence="8 9">
    <name type="scientific">Penaeus vannamei</name>
    <name type="common">Whiteleg shrimp</name>
    <name type="synonym">Litopenaeus vannamei</name>
    <dbReference type="NCBI Taxonomy" id="6689"/>
    <lineage>
        <taxon>Eukaryota</taxon>
        <taxon>Metazoa</taxon>
        <taxon>Ecdysozoa</taxon>
        <taxon>Arthropoda</taxon>
        <taxon>Crustacea</taxon>
        <taxon>Multicrustacea</taxon>
        <taxon>Malacostraca</taxon>
        <taxon>Eumalacostraca</taxon>
        <taxon>Eucarida</taxon>
        <taxon>Decapoda</taxon>
        <taxon>Dendrobranchiata</taxon>
        <taxon>Penaeoidea</taxon>
        <taxon>Penaeidae</taxon>
        <taxon>Penaeus</taxon>
    </lineage>
</organism>
<comment type="similarity">
    <text evidence="3">Belongs to the NOP53 family.</text>
</comment>
<sequence length="550" mass="63192">MVVEFATLCNPLLTWRKKADISDIEAILDDVRREERFGGPLDEREDEDLMFLDTGDYETGSGIAKENKNDEAVELQFQLDTTPGSSTSKKQVETFKPSKKPANKEPIQAFRFIDGLQGAKVPIKPRMKAGVVTAAMQEKAKRITEDPKTAKKYQRKVEDIKSGLIRRHRVKVTNFKCKNKKDIWEETDDTVKECYDKGLDEDYLDNIATYYKSQTKKGQKIAVPSHRLKKPSAHPAVPLPAAGMSYHPTFEDHQEVLREAVKDIKKKQKIEKRNAKYTPVELKRLKSKIKAASKKENWAEDVIETHTIANDDVLYSGPVEGKKNEQKVKIEKQTKGKKGGNKKDSVKEEIKENTEFDASIVKEEIEGMEAEEDQNIDTEDNEEIDEDDFDEESEVEQDGLDEESEVEQDDLDEESEVEQDDLDEESEVEQDDLDEESEVEQDDLNEESEVEHDGLDEENEAEQDVIVEENETEQDVIVEENETEQDVIVEENEMEQDEVDEEKGAVQDDLNNSVENEEIDSEKENELQPKSKTRKRRKVSCFYDQYSYVA</sequence>
<evidence type="ECO:0000256" key="3">
    <source>
        <dbReference type="ARBA" id="ARBA00008838"/>
    </source>
</evidence>
<dbReference type="InterPro" id="IPR011687">
    <property type="entry name" value="Nop53/GLTSCR2"/>
</dbReference>
<dbReference type="PANTHER" id="PTHR14211:SF7">
    <property type="entry name" value="RIBOSOME BIOGENESIS PROTEIN NOP53"/>
    <property type="match status" value="1"/>
</dbReference>
<feature type="compositionally biased region" description="Basic and acidic residues" evidence="7">
    <location>
        <begin position="341"/>
        <end position="365"/>
    </location>
</feature>
<feature type="region of interest" description="Disordered" evidence="7">
    <location>
        <begin position="314"/>
        <end position="537"/>
    </location>
</feature>
<evidence type="ECO:0000256" key="6">
    <source>
        <dbReference type="ARBA" id="ARBA00023242"/>
    </source>
</evidence>
<dbReference type="GO" id="GO:0008097">
    <property type="term" value="F:5S rRNA binding"/>
    <property type="evidence" value="ECO:0007669"/>
    <property type="project" value="TreeGrafter"/>
</dbReference>
<keyword evidence="9" id="KW-1185">Reference proteome</keyword>
<dbReference type="GO" id="GO:0005654">
    <property type="term" value="C:nucleoplasm"/>
    <property type="evidence" value="ECO:0007669"/>
    <property type="project" value="UniProtKB-SubCell"/>
</dbReference>
<dbReference type="GO" id="GO:0005730">
    <property type="term" value="C:nucleolus"/>
    <property type="evidence" value="ECO:0007669"/>
    <property type="project" value="UniProtKB-SubCell"/>
</dbReference>